<organism evidence="1 2">
    <name type="scientific">Renibacterium salmoninarum (strain ATCC 33209 / DSM 20767 / JCM 11484 / NBRC 15589 / NCIMB 2235)</name>
    <dbReference type="NCBI Taxonomy" id="288705"/>
    <lineage>
        <taxon>Bacteria</taxon>
        <taxon>Bacillati</taxon>
        <taxon>Actinomycetota</taxon>
        <taxon>Actinomycetes</taxon>
        <taxon>Micrococcales</taxon>
        <taxon>Micrococcaceae</taxon>
        <taxon>Renibacterium</taxon>
    </lineage>
</organism>
<protein>
    <recommendedName>
        <fullName evidence="3">Tetratricopeptide repeat protein</fullName>
    </recommendedName>
</protein>
<dbReference type="KEGG" id="rsa:RSal33209_2187"/>
<evidence type="ECO:0000313" key="1">
    <source>
        <dbReference type="EMBL" id="ABY23919.1"/>
    </source>
</evidence>
<reference evidence="2" key="1">
    <citation type="journal article" date="2008" name="J. Bacteriol.">
        <title>Genome sequence of the fish pathogen Renibacterium salmoninarum suggests reductive evolution away from an environmental Arthrobacter ancestor.</title>
        <authorList>
            <person name="Wiens G.D."/>
            <person name="Rockey D.D."/>
            <person name="Wu Z."/>
            <person name="Chang J."/>
            <person name="Levy R."/>
            <person name="Crane S."/>
            <person name="Chen D.S."/>
            <person name="Capri G.R."/>
            <person name="Burnett J.R."/>
            <person name="Sudheesh P.S."/>
            <person name="Schipma M.J."/>
            <person name="Burd H."/>
            <person name="Bhattacharyya A."/>
            <person name="Rhodes L.D."/>
            <person name="Kaul R."/>
            <person name="Strom M.S."/>
        </authorList>
    </citation>
    <scope>NUCLEOTIDE SEQUENCE [LARGE SCALE GENOMIC DNA]</scope>
    <source>
        <strain evidence="2">ATCC 33209 / DSM 20767 / JCM 11484 / NBRC 15589 / NCIMB 2235</strain>
    </source>
</reference>
<name>A9WSY1_RENSM</name>
<keyword evidence="2" id="KW-1185">Reference proteome</keyword>
<proteinExistence type="predicted"/>
<evidence type="ECO:0000313" key="2">
    <source>
        <dbReference type="Proteomes" id="UP000002007"/>
    </source>
</evidence>
<dbReference type="SUPFAM" id="SSF48452">
    <property type="entry name" value="TPR-like"/>
    <property type="match status" value="1"/>
</dbReference>
<dbReference type="STRING" id="288705.RSal33209_2187"/>
<dbReference type="EMBL" id="CP000910">
    <property type="protein sequence ID" value="ABY23919.1"/>
    <property type="molecule type" value="Genomic_DNA"/>
</dbReference>
<dbReference type="AlphaFoldDB" id="A9WSY1"/>
<dbReference type="RefSeq" id="WP_012245585.1">
    <property type="nucleotide sequence ID" value="NC_010168.1"/>
</dbReference>
<dbReference type="eggNOG" id="COG2909">
    <property type="taxonomic scope" value="Bacteria"/>
</dbReference>
<evidence type="ECO:0008006" key="3">
    <source>
        <dbReference type="Google" id="ProtNLM"/>
    </source>
</evidence>
<dbReference type="Proteomes" id="UP000002007">
    <property type="component" value="Chromosome"/>
</dbReference>
<dbReference type="HOGENOM" id="CLU_307904_0_0_11"/>
<dbReference type="eggNOG" id="COG0457">
    <property type="taxonomic scope" value="Bacteria"/>
</dbReference>
<gene>
    <name evidence="1" type="ordered locus">RSal33209_2187</name>
</gene>
<sequence length="955" mass="102627">MTTREDVQALQDQADQLPYGPEETSLVRKAIAAADEIGADDLSYSTRMRLISSGTQTEDTEAALTAFTWCLGKHDSDPAKFPYEVDDRDLLWYFKHMAWHFSANPVFSIAQLDQMLQDMETRYREAGVGLSGLWQARFAAAYATGRFAEAGEFRTRRDEVPRDDYSHCEACVRAEDVDYFAAIGKDSKALRLYDEIMDKNLSCGDEPESCESSSLLRLLRANRLEDAKAAHLRSYRMARANSDGFPMFWHHLVFCALTGNEARGLDILERSIHQLPEDPLDVRRRFNALLGYGVLLDAVSRAGHGSLPVRAADSAELAPLLGESNGGFTVETLAAASWSAAKTLAAEFDLRNGNDYYSGRIEAFQTLESEHYDLPVETQGFVNAELPTLSTPTTAAEWLERAFVASGLLEDADQAIDAAERAIALAQDERIKSRAAAILASSLVDANKDVAAFEALKIRSQALLAQGFDYEAALEGRLGVVLYGRATTEHEELLREELSSAQQNESTEAIVSIANSLAILQWGAGRIDDAVATARIAVAAAPDLDDAVATARIAVAAAPDLVDKEQAAVIGGLFGSLFAVAGDDSLIPEASRLLDATLAVDTVPASYLTSVLRARAQLHGRQGEFLEGAALADRRADLCLAAGARKQLIDSLGLAAALYSDAGQDEQAAIRAQQTIRHGEMAGLEPLHLAGLRFKLGQYQFWSGEAGLAMENFDAVRQQEEAAEVEPASIAETLLWFGRAAKAAESLGVAHQAWTEAIELATGTDKPEVIAAAAIDDVSLLLRASGPGAVQVAEIAVEAARASGFPQLIVQSLELQGQARCEAGDGTGLADFDEARALAVEHGALWQAANIRDSKGRGLLALDRIDESVAELLSAADEFAETGDHMAAAMAELGAARALSQVARADEAFTAFRACLERLDTGTPEHSGVSMEFAELLENSGQRDEAAVVRAQTGF</sequence>
<dbReference type="InterPro" id="IPR011990">
    <property type="entry name" value="TPR-like_helical_dom_sf"/>
</dbReference>
<accession>A9WSY1</accession>